<evidence type="ECO:0000256" key="4">
    <source>
        <dbReference type="SAM" id="MobiDB-lite"/>
    </source>
</evidence>
<dbReference type="Pfam" id="PF25772">
    <property type="entry name" value="HEAT_RRP12_N"/>
    <property type="match status" value="1"/>
</dbReference>
<dbReference type="InterPro" id="IPR052087">
    <property type="entry name" value="RRP12"/>
</dbReference>
<comment type="subcellular location">
    <subcellularLocation>
        <location evidence="1">Nucleus</location>
    </subcellularLocation>
</comment>
<evidence type="ECO:0000259" key="6">
    <source>
        <dbReference type="Pfam" id="PF25772"/>
    </source>
</evidence>
<dbReference type="SUPFAM" id="SSF48371">
    <property type="entry name" value="ARM repeat"/>
    <property type="match status" value="1"/>
</dbReference>
<feature type="compositionally biased region" description="Acidic residues" evidence="4">
    <location>
        <begin position="1054"/>
        <end position="1063"/>
    </location>
</feature>
<evidence type="ECO:0000256" key="3">
    <source>
        <dbReference type="ARBA" id="ARBA00023242"/>
    </source>
</evidence>
<feature type="region of interest" description="Disordered" evidence="4">
    <location>
        <begin position="1054"/>
        <end position="1074"/>
    </location>
</feature>
<protein>
    <submittedName>
        <fullName evidence="7">Ribosomal RNA-processing protein 12</fullName>
    </submittedName>
</protein>
<evidence type="ECO:0000313" key="8">
    <source>
        <dbReference type="Proteomes" id="UP001623330"/>
    </source>
</evidence>
<comment type="similarity">
    <text evidence="2">Belongs to the RRP12 family.</text>
</comment>
<reference evidence="7 8" key="1">
    <citation type="submission" date="2024-05" db="EMBL/GenBank/DDBJ databases">
        <title>Long read based assembly of the Candida bracarensis genome reveals expanded adhesin content.</title>
        <authorList>
            <person name="Marcet-Houben M."/>
            <person name="Ksiezopolska E."/>
            <person name="Gabaldon T."/>
        </authorList>
    </citation>
    <scope>NUCLEOTIDE SEQUENCE [LARGE SCALE GENOMIC DNA]</scope>
    <source>
        <strain evidence="7 8">CBM6</strain>
    </source>
</reference>
<dbReference type="InterPro" id="IPR016024">
    <property type="entry name" value="ARM-type_fold"/>
</dbReference>
<evidence type="ECO:0000256" key="2">
    <source>
        <dbReference type="ARBA" id="ARBA00007690"/>
    </source>
</evidence>
<accession>A0ABR4NY29</accession>
<feature type="region of interest" description="Disordered" evidence="4">
    <location>
        <begin position="1158"/>
        <end position="1214"/>
    </location>
</feature>
<evidence type="ECO:0000256" key="1">
    <source>
        <dbReference type="ARBA" id="ARBA00004123"/>
    </source>
</evidence>
<dbReference type="Pfam" id="PF08161">
    <property type="entry name" value="RRP12_HEAT"/>
    <property type="match status" value="1"/>
</dbReference>
<dbReference type="InterPro" id="IPR011989">
    <property type="entry name" value="ARM-like"/>
</dbReference>
<evidence type="ECO:0000313" key="7">
    <source>
        <dbReference type="EMBL" id="KAL3233648.1"/>
    </source>
</evidence>
<gene>
    <name evidence="7" type="ORF">RNJ44_03688</name>
</gene>
<dbReference type="EMBL" id="JBEVYD010000004">
    <property type="protein sequence ID" value="KAL3233648.1"/>
    <property type="molecule type" value="Genomic_DNA"/>
</dbReference>
<organism evidence="7 8">
    <name type="scientific">Nakaseomyces bracarensis</name>
    <dbReference type="NCBI Taxonomy" id="273131"/>
    <lineage>
        <taxon>Eukaryota</taxon>
        <taxon>Fungi</taxon>
        <taxon>Dikarya</taxon>
        <taxon>Ascomycota</taxon>
        <taxon>Saccharomycotina</taxon>
        <taxon>Saccharomycetes</taxon>
        <taxon>Saccharomycetales</taxon>
        <taxon>Saccharomycetaceae</taxon>
        <taxon>Nakaseomyces</taxon>
    </lineage>
</organism>
<name>A0ABR4NY29_9SACH</name>
<keyword evidence="3" id="KW-0539">Nucleus</keyword>
<sequence>MDPDQVAHWLELEDRLSKIRSQIQSKLDNQKHIAIILSAVEENIDTTQEMSKNIVQYLLTLMTLLDQGMDKETHMIKDLKLTTSTTYILDIIFHYCPKTLLRKQFADILTKIAPCITDEKAEAPLIKSAIGCLEALLIAQDAQAWNNTYDLSITPRRGLQGLLELSTDPRPKVRKRALDSVSNILSNPPPAPTPQHVAAGTIVDYSLSSLISILQELSNTSNKKLKVKGTMEEFSSRIIRALRLINAVIMTGQWPSNKIEPLCDSLLEVTKSSEQYLVSTAFECFENLFKSMAESTITSGLAENKFLKVLDIIFSLKPSNNDTHLTGSWIAVVVKAMSTYAMHQPLKCFQKIPEVFRLMSFYMASETPEIYLSASNCLMALISDSIKDDQLLYPPAVSSEHDQAVAKVIKELALIMVDFLSIKFIHCAKETLNILAALFNKLRYRSNPYFISALQLVDKWRVNEENYLEIRNEAENVIGAAISSMGPDVVLSLMPLNLENPSDDEPGRAWLIPIIRDYTKNSKLSVFSQELAPLIKFFESKFDMLPQESVQLRVFQTIVDQLWSTLPHFCELPMDLQESFNDEFASEISSLLYSNINLRTTLCHALRMLVESNSLYANGALSDDILLQQHFSIEESKQNVDYLASKSSNILAVLFNVYTETAPNSRGYIMETIEAYLKITKKDDLEKTFNNVCSLLKDAIEKENNKQEKSKPQVTATLLDFIVCMTKYLPESSYTALFSIFGITINSKNTLIQKRAYRIITKLTELETGSNAVLKYINDIETIILDNSNTVQTASKSARLAAIKTIIDLLPLTDLHFIVKIVPEVILSTKDVNEKSRESAFDTLLTMARKMALPGGLIKLSEIDGYGADTPEQQSSISEFFRIISAGLIGESQHMVSATITAYAFLVYEFKDDIDTHTLTEIYDTIELYLTSNSREIVKSAIGFAKVCVLGLPEEMMRPKIPELLPKLLRWSNEHAGHFKSKVKHIIERLIRRFGYDYIEEHFPENDRRLLTNIRKIRNRSQRKDVPDANTVPTSSKSSNFMNAFDEAIYGSDAEDSAAEEEPTNNRKNAHRKQFIVESNDNPLDLLDSEILAHVSSTKPKSLKKDGSKKHLISDDAFSFDDEGKLVVKQSGKQASTNDDDPLQSVTSGINAYLEAVKSGPVRGQRNKLKFKKKGGDDMDDDDEIDRNLPKSRPLGKSGKIGKKGGKFRNKRKF</sequence>
<proteinExistence type="inferred from homology"/>
<evidence type="ECO:0000259" key="5">
    <source>
        <dbReference type="Pfam" id="PF08161"/>
    </source>
</evidence>
<dbReference type="Proteomes" id="UP001623330">
    <property type="component" value="Unassembled WGS sequence"/>
</dbReference>
<dbReference type="InterPro" id="IPR012978">
    <property type="entry name" value="HEAT_RRP12"/>
</dbReference>
<comment type="caution">
    <text evidence="7">The sequence shown here is derived from an EMBL/GenBank/DDBJ whole genome shotgun (WGS) entry which is preliminary data.</text>
</comment>
<dbReference type="Gene3D" id="1.25.10.10">
    <property type="entry name" value="Leucine-rich Repeat Variant"/>
    <property type="match status" value="2"/>
</dbReference>
<feature type="compositionally biased region" description="Basic residues" evidence="4">
    <location>
        <begin position="1200"/>
        <end position="1214"/>
    </location>
</feature>
<feature type="domain" description="RRP12 N-terminal HEAT" evidence="6">
    <location>
        <begin position="24"/>
        <end position="223"/>
    </location>
</feature>
<keyword evidence="8" id="KW-1185">Reference proteome</keyword>
<dbReference type="PANTHER" id="PTHR48287">
    <property type="entry name" value="ARM REPEAT SUPERFAMILY PROTEIN"/>
    <property type="match status" value="1"/>
</dbReference>
<dbReference type="PANTHER" id="PTHR48287:SF1">
    <property type="entry name" value="ARM REPEAT SUPERFAMILY PROTEIN"/>
    <property type="match status" value="1"/>
</dbReference>
<dbReference type="InterPro" id="IPR057860">
    <property type="entry name" value="HEAT_RRP12_N"/>
</dbReference>
<feature type="domain" description="RRP12 HEAT" evidence="5">
    <location>
        <begin position="365"/>
        <end position="661"/>
    </location>
</feature>